<keyword evidence="5" id="KW-0812">Transmembrane</keyword>
<accession>A0A8C6VLM4</accession>
<keyword evidence="4" id="KW-1134">Transmembrane beta strand</keyword>
<evidence type="ECO:0000256" key="6">
    <source>
        <dbReference type="ARBA" id="ARBA00022787"/>
    </source>
</evidence>
<evidence type="ECO:0000256" key="2">
    <source>
        <dbReference type="ARBA" id="ARBA00010510"/>
    </source>
</evidence>
<dbReference type="InterPro" id="IPR037930">
    <property type="entry name" value="Tom40"/>
</dbReference>
<gene>
    <name evidence="10" type="primary">TOMM40L</name>
</gene>
<dbReference type="CDD" id="cd07305">
    <property type="entry name" value="Porin3_Tom40"/>
    <property type="match status" value="1"/>
</dbReference>
<dbReference type="PANTHER" id="PTHR10802">
    <property type="entry name" value="MITOCHONDRIAL IMPORT RECEPTOR SUBUNIT TOM40"/>
    <property type="match status" value="1"/>
</dbReference>
<dbReference type="GeneTree" id="ENSGT00390000003308"/>
<evidence type="ECO:0000256" key="1">
    <source>
        <dbReference type="ARBA" id="ARBA00004374"/>
    </source>
</evidence>
<dbReference type="GO" id="GO:0005741">
    <property type="term" value="C:mitochondrial outer membrane"/>
    <property type="evidence" value="ECO:0007669"/>
    <property type="project" value="UniProtKB-SubCell"/>
</dbReference>
<dbReference type="AlphaFoldDB" id="A0A8C6VLM4"/>
<evidence type="ECO:0000256" key="3">
    <source>
        <dbReference type="ARBA" id="ARBA00022448"/>
    </source>
</evidence>
<dbReference type="Pfam" id="PF01459">
    <property type="entry name" value="Porin_3"/>
    <property type="match status" value="2"/>
</dbReference>
<keyword evidence="11" id="KW-1185">Reference proteome</keyword>
<dbReference type="InterPro" id="IPR027246">
    <property type="entry name" value="Porin_Euk/Tom40"/>
</dbReference>
<dbReference type="Gene3D" id="2.40.160.10">
    <property type="entry name" value="Porin"/>
    <property type="match status" value="2"/>
</dbReference>
<protein>
    <submittedName>
        <fullName evidence="10">Translocase of outer mitochondrial membrane 40 like</fullName>
    </submittedName>
</protein>
<keyword evidence="3" id="KW-0813">Transport</keyword>
<keyword evidence="6" id="KW-1000">Mitochondrion outer membrane</keyword>
<name>A0A8C6VLM4_NAJNA</name>
<keyword evidence="7" id="KW-0653">Protein transport</keyword>
<sequence length="318" mass="35598">MGNIFVPFSAPRKGARRAEALSNPGSFDELHRKCKDVFPQQIEGVKLIINKSLSSHLQVTHTVHMSTVGHSSYHLNTTYLGDQQLSPTETFPILIGDISNVGSLSAQILHLITERIRTKAVFQTQQAKFTTWQFDTEYRGDDYTATLTLGNPDLINNLWQGLTYLPFPFSSFPFLSFPFLSFPSLPFPSLPLSLPSLPSFSVSFFLFLSQSPTLKWIATLNLGYGGAHASYYHRANDQIQVGVEFEANTRLQETSFAYGYQLTLPEANMIFKGFLDSNWCVGAVLEKKIPPLPVTLALGAFLNHWKHRFHCGFSIIVG</sequence>
<comment type="subcellular location">
    <subcellularLocation>
        <location evidence="1">Mitochondrion outer membrane</location>
        <topology evidence="1">Multi-pass membrane protein</topology>
    </subcellularLocation>
</comment>
<keyword evidence="9" id="KW-0472">Membrane</keyword>
<dbReference type="OrthoDB" id="19656at2759"/>
<reference evidence="10" key="1">
    <citation type="submission" date="2025-08" db="UniProtKB">
        <authorList>
            <consortium name="Ensembl"/>
        </authorList>
    </citation>
    <scope>IDENTIFICATION</scope>
</reference>
<evidence type="ECO:0000256" key="8">
    <source>
        <dbReference type="ARBA" id="ARBA00023128"/>
    </source>
</evidence>
<dbReference type="GO" id="GO:0030150">
    <property type="term" value="P:protein import into mitochondrial matrix"/>
    <property type="evidence" value="ECO:0007669"/>
    <property type="project" value="InterPro"/>
</dbReference>
<evidence type="ECO:0000313" key="11">
    <source>
        <dbReference type="Proteomes" id="UP000694559"/>
    </source>
</evidence>
<evidence type="ECO:0000256" key="7">
    <source>
        <dbReference type="ARBA" id="ARBA00022927"/>
    </source>
</evidence>
<dbReference type="OMA" id="ISGRMNH"/>
<dbReference type="FunFam" id="2.40.160.10:FF:000006">
    <property type="entry name" value="Translocase of outer mitochondrial membrane 40 like"/>
    <property type="match status" value="1"/>
</dbReference>
<dbReference type="GO" id="GO:0032991">
    <property type="term" value="C:protein-containing complex"/>
    <property type="evidence" value="ECO:0007669"/>
    <property type="project" value="Ensembl"/>
</dbReference>
<evidence type="ECO:0000313" key="10">
    <source>
        <dbReference type="Ensembl" id="ENSNNAP00000007676.1"/>
    </source>
</evidence>
<proteinExistence type="inferred from homology"/>
<reference evidence="10" key="2">
    <citation type="submission" date="2025-09" db="UniProtKB">
        <authorList>
            <consortium name="Ensembl"/>
        </authorList>
    </citation>
    <scope>IDENTIFICATION</scope>
</reference>
<dbReference type="InterPro" id="IPR023614">
    <property type="entry name" value="Porin_dom_sf"/>
</dbReference>
<organism evidence="10 11">
    <name type="scientific">Naja naja</name>
    <name type="common">Indian cobra</name>
    <dbReference type="NCBI Taxonomy" id="35670"/>
    <lineage>
        <taxon>Eukaryota</taxon>
        <taxon>Metazoa</taxon>
        <taxon>Chordata</taxon>
        <taxon>Craniata</taxon>
        <taxon>Vertebrata</taxon>
        <taxon>Euteleostomi</taxon>
        <taxon>Lepidosauria</taxon>
        <taxon>Squamata</taxon>
        <taxon>Bifurcata</taxon>
        <taxon>Unidentata</taxon>
        <taxon>Episquamata</taxon>
        <taxon>Toxicofera</taxon>
        <taxon>Serpentes</taxon>
        <taxon>Colubroidea</taxon>
        <taxon>Elapidae</taxon>
        <taxon>Elapinae</taxon>
        <taxon>Naja</taxon>
    </lineage>
</organism>
<comment type="similarity">
    <text evidence="2">Belongs to the Tom40 family.</text>
</comment>
<evidence type="ECO:0000256" key="4">
    <source>
        <dbReference type="ARBA" id="ARBA00022452"/>
    </source>
</evidence>
<evidence type="ECO:0000256" key="5">
    <source>
        <dbReference type="ARBA" id="ARBA00022692"/>
    </source>
</evidence>
<keyword evidence="8" id="KW-0496">Mitochondrion</keyword>
<evidence type="ECO:0000256" key="9">
    <source>
        <dbReference type="ARBA" id="ARBA00023136"/>
    </source>
</evidence>
<dbReference type="GO" id="GO:0008320">
    <property type="term" value="F:protein transmembrane transporter activity"/>
    <property type="evidence" value="ECO:0007669"/>
    <property type="project" value="InterPro"/>
</dbReference>
<dbReference type="Ensembl" id="ENSNNAT00000008050.1">
    <property type="protein sequence ID" value="ENSNNAP00000007676.1"/>
    <property type="gene ID" value="ENSNNAG00000005049.1"/>
</dbReference>
<dbReference type="Proteomes" id="UP000694559">
    <property type="component" value="Unplaced"/>
</dbReference>